<keyword evidence="2" id="KW-1185">Reference proteome</keyword>
<protein>
    <submittedName>
        <fullName evidence="1">Uncharacterized protein</fullName>
    </submittedName>
</protein>
<evidence type="ECO:0000313" key="1">
    <source>
        <dbReference type="EMBL" id="NME71255.1"/>
    </source>
</evidence>
<reference evidence="1 2" key="1">
    <citation type="submission" date="2020-04" db="EMBL/GenBank/DDBJ databases">
        <title>Flammeovirga sp. SR4, a novel species isolated from seawater.</title>
        <authorList>
            <person name="Wang X."/>
        </authorList>
    </citation>
    <scope>NUCLEOTIDE SEQUENCE [LARGE SCALE GENOMIC DNA]</scope>
    <source>
        <strain evidence="1 2">ATCC 23126</strain>
    </source>
</reference>
<dbReference type="AlphaFoldDB" id="A0A7X9RYY2"/>
<gene>
    <name evidence="1" type="ORF">HHU12_25040</name>
</gene>
<sequence>MVCSCQEKKSKLDKASFINTKWVSITDDETDYLSSSMLIIDSIGDITYQNQENSVYFSEITDYDSNHYYSFKGEIVRHTKDTIEIELNTPIRILCRSFFLYVVFP</sequence>
<accession>A0A7X9RYY2</accession>
<dbReference type="RefSeq" id="WP_169659476.1">
    <property type="nucleotide sequence ID" value="NZ_JABANE010000091.1"/>
</dbReference>
<proteinExistence type="predicted"/>
<comment type="caution">
    <text evidence="1">The sequence shown here is derived from an EMBL/GenBank/DDBJ whole genome shotgun (WGS) entry which is preliminary data.</text>
</comment>
<evidence type="ECO:0000313" key="2">
    <source>
        <dbReference type="Proteomes" id="UP000576082"/>
    </source>
</evidence>
<dbReference type="EMBL" id="JABANE010000091">
    <property type="protein sequence ID" value="NME71255.1"/>
    <property type="molecule type" value="Genomic_DNA"/>
</dbReference>
<organism evidence="1 2">
    <name type="scientific">Flammeovirga aprica JL-4</name>
    <dbReference type="NCBI Taxonomy" id="694437"/>
    <lineage>
        <taxon>Bacteria</taxon>
        <taxon>Pseudomonadati</taxon>
        <taxon>Bacteroidota</taxon>
        <taxon>Cytophagia</taxon>
        <taxon>Cytophagales</taxon>
        <taxon>Flammeovirgaceae</taxon>
        <taxon>Flammeovirga</taxon>
    </lineage>
</organism>
<dbReference type="Proteomes" id="UP000576082">
    <property type="component" value="Unassembled WGS sequence"/>
</dbReference>
<name>A0A7X9RYY2_9BACT</name>